<reference evidence="1 2" key="1">
    <citation type="submission" date="2019-02" db="EMBL/GenBank/DDBJ databases">
        <title>Deep-cultivation of Planctomycetes and their phenomic and genomic characterization uncovers novel biology.</title>
        <authorList>
            <person name="Wiegand S."/>
            <person name="Jogler M."/>
            <person name="Boedeker C."/>
            <person name="Pinto D."/>
            <person name="Vollmers J."/>
            <person name="Rivas-Marin E."/>
            <person name="Kohn T."/>
            <person name="Peeters S.H."/>
            <person name="Heuer A."/>
            <person name="Rast P."/>
            <person name="Oberbeckmann S."/>
            <person name="Bunk B."/>
            <person name="Jeske O."/>
            <person name="Meyerdierks A."/>
            <person name="Storesund J.E."/>
            <person name="Kallscheuer N."/>
            <person name="Luecker S."/>
            <person name="Lage O.M."/>
            <person name="Pohl T."/>
            <person name="Merkel B.J."/>
            <person name="Hornburger P."/>
            <person name="Mueller R.-W."/>
            <person name="Bruemmer F."/>
            <person name="Labrenz M."/>
            <person name="Spormann A.M."/>
            <person name="Op Den Camp H."/>
            <person name="Overmann J."/>
            <person name="Amann R."/>
            <person name="Jetten M.S.M."/>
            <person name="Mascher T."/>
            <person name="Medema M.H."/>
            <person name="Devos D.P."/>
            <person name="Kaster A.-K."/>
            <person name="Ovreas L."/>
            <person name="Rohde M."/>
            <person name="Galperin M.Y."/>
            <person name="Jogler C."/>
        </authorList>
    </citation>
    <scope>NUCLEOTIDE SEQUENCE [LARGE SCALE GENOMIC DNA]</scope>
    <source>
        <strain evidence="1 2">V7</strain>
    </source>
</reference>
<protein>
    <submittedName>
        <fullName evidence="1">Uncharacterized protein</fullName>
    </submittedName>
</protein>
<gene>
    <name evidence="1" type="ORF">V7x_00270</name>
</gene>
<organism evidence="1 2">
    <name type="scientific">Crateriforma conspicua</name>
    <dbReference type="NCBI Taxonomy" id="2527996"/>
    <lineage>
        <taxon>Bacteria</taxon>
        <taxon>Pseudomonadati</taxon>
        <taxon>Planctomycetota</taxon>
        <taxon>Planctomycetia</taxon>
        <taxon>Planctomycetales</taxon>
        <taxon>Planctomycetaceae</taxon>
        <taxon>Crateriforma</taxon>
    </lineage>
</organism>
<dbReference type="Proteomes" id="UP000316476">
    <property type="component" value="Unassembled WGS sequence"/>
</dbReference>
<dbReference type="EMBL" id="SJPZ01000001">
    <property type="protein sequence ID" value="TWU64484.1"/>
    <property type="molecule type" value="Genomic_DNA"/>
</dbReference>
<name>A0A5C6FQE7_9PLAN</name>
<comment type="caution">
    <text evidence="1">The sequence shown here is derived from an EMBL/GenBank/DDBJ whole genome shotgun (WGS) entry which is preliminary data.</text>
</comment>
<dbReference type="RefSeq" id="WP_146410163.1">
    <property type="nucleotide sequence ID" value="NZ_SJPZ01000001.1"/>
</dbReference>
<proteinExistence type="predicted"/>
<sequence length="918" mass="100187">MWTATKQYDRDAPTPKDHAMRLPSILFSVTCTAWMLVASAPTAVAVDILATAIPGSPFGVATVEIPLPVPVVGEPLPPLSVDEASGRVFYPIAEDTRVDTAVRPSDRPLPPQGRGRLLGRLGNLIREIASDEEPLQQTVARRVTFLFKGDGPLVITLADSRGSIGTYDIVPTPDPATHTAMLNQWWSVYTDAAKRQIDSADYPTYVEDYLVAMLAGRLNLPLPDWYLAEDDSEAALTDTLKLIGGATDVAQRIYREAAAGMRDTTGGMDQTLPAPPAWLPPDVPPGTDDVPTEPIADRVPPECFYIRYGSFANYLWFRDLSEEYGGDLSRMITLSGIQQLGSLQLEKQLHLQTNELSRMLGPTVIKDQALVGRDLFLGDGATMGVLFEPINTFLLRTSINQDRTSLAASDDAVTLTDVDIAGQKATLLRSADNQIRSFMVEYDGYIFVTNSETLARRFVEVGKSGDSLAQTPSFRFARQLMPLTRNDTIFAYFSPAMLQGLVAPDNMIELRRRMHAESDIALVHVARLAAAAEGSSARSIAQLTDAGYLPAGFSKRADGSSVFEIGDDIMDTKRGARGYFLPIADASVDKVTGEEARWYERIADDYSTRFRQLDPIMAGIQRTQLEDGSGNERLTAHVEIAPWSPEKYGTIAQQLGPPTNVAMDFAPDDIVAVQAHVASELLGPPTHLFVGIKDSIPPQPDDFDGLIATYRALKSLPAYLGAWPQPGALDRLPLGLGRGVPVSPGMSRLIGGVYRYTGGGFSVLSFYPDLLQASLPHMGAIEVDDRAQVRAHIGDLSESLLKHWVNDQLYQRAAVGSQSGANFLNLLSRQLRVAPEQATPSAELILGGPLQCPLGGRYEHSPTHHQWVSTRWGNRTAADTMPDDYVAPIMQWFRGADAKLTQYDDRVVVDAVVDVARQ</sequence>
<accession>A0A5C6FQE7</accession>
<evidence type="ECO:0000313" key="1">
    <source>
        <dbReference type="EMBL" id="TWU64484.1"/>
    </source>
</evidence>
<dbReference type="OrthoDB" id="221287at2"/>
<dbReference type="AlphaFoldDB" id="A0A5C6FQE7"/>
<evidence type="ECO:0000313" key="2">
    <source>
        <dbReference type="Proteomes" id="UP000316476"/>
    </source>
</evidence>